<feature type="binding site" evidence="9">
    <location>
        <position position="388"/>
    </location>
    <ligand>
        <name>substrate</name>
    </ligand>
</feature>
<feature type="modified residue" description="N6-(pyridoxal phosphate)lysine" evidence="9">
    <location>
        <position position="249"/>
    </location>
</feature>
<dbReference type="PATRIC" id="fig|742817.3.peg.2033"/>
<dbReference type="eggNOG" id="COG0436">
    <property type="taxonomic scope" value="Bacteria"/>
</dbReference>
<name>H1DI25_9BACT</name>
<dbReference type="HAMAP" id="MF_01642">
    <property type="entry name" value="DapL_aminotrans_1"/>
    <property type="match status" value="1"/>
</dbReference>
<dbReference type="InterPro" id="IPR015422">
    <property type="entry name" value="PyrdxlP-dep_Trfase_small"/>
</dbReference>
<evidence type="ECO:0000256" key="1">
    <source>
        <dbReference type="ARBA" id="ARBA00001933"/>
    </source>
</evidence>
<dbReference type="CDD" id="cd00609">
    <property type="entry name" value="AAT_like"/>
    <property type="match status" value="1"/>
</dbReference>
<evidence type="ECO:0000313" key="12">
    <source>
        <dbReference type="Proteomes" id="UP000004892"/>
    </source>
</evidence>
<feature type="binding site" evidence="9">
    <location>
        <position position="187"/>
    </location>
    <ligand>
        <name>substrate</name>
    </ligand>
</feature>
<evidence type="ECO:0000313" key="11">
    <source>
        <dbReference type="EMBL" id="EHP46896.1"/>
    </source>
</evidence>
<dbReference type="Proteomes" id="UP000004892">
    <property type="component" value="Unassembled WGS sequence"/>
</dbReference>
<feature type="binding site" evidence="9">
    <location>
        <position position="292"/>
    </location>
    <ligand>
        <name>pyridoxal 5'-phosphate</name>
        <dbReference type="ChEBI" id="CHEBI:597326"/>
    </ligand>
</feature>
<feature type="domain" description="Aminotransferase class I/classII large" evidence="10">
    <location>
        <begin position="35"/>
        <end position="405"/>
    </location>
</feature>
<dbReference type="InterPro" id="IPR015424">
    <property type="entry name" value="PyrdxlP-dep_Trfase"/>
</dbReference>
<dbReference type="NCBIfam" id="TIGR03542">
    <property type="entry name" value="DAPAT_plant"/>
    <property type="match status" value="1"/>
</dbReference>
<feature type="binding site" evidence="9">
    <location>
        <position position="72"/>
    </location>
    <ligand>
        <name>pyridoxal 5'-phosphate</name>
        <dbReference type="ChEBI" id="CHEBI:597326"/>
    </ligand>
</feature>
<dbReference type="UniPathway" id="UPA00034">
    <property type="reaction ID" value="UER00466"/>
</dbReference>
<comment type="catalytic activity">
    <reaction evidence="8 9">
        <text>(2S,6S)-2,6-diaminopimelate + 2-oxoglutarate = (S)-2,3,4,5-tetrahydrodipicolinate + L-glutamate + H2O + H(+)</text>
        <dbReference type="Rhea" id="RHEA:23988"/>
        <dbReference type="ChEBI" id="CHEBI:15377"/>
        <dbReference type="ChEBI" id="CHEBI:15378"/>
        <dbReference type="ChEBI" id="CHEBI:16810"/>
        <dbReference type="ChEBI" id="CHEBI:16845"/>
        <dbReference type="ChEBI" id="CHEBI:29985"/>
        <dbReference type="ChEBI" id="CHEBI:57609"/>
        <dbReference type="EC" id="2.6.1.83"/>
    </reaction>
</comment>
<evidence type="ECO:0000259" key="10">
    <source>
        <dbReference type="Pfam" id="PF00155"/>
    </source>
</evidence>
<feature type="binding site" evidence="9">
    <location>
        <position position="292"/>
    </location>
    <ligand>
        <name>substrate</name>
    </ligand>
</feature>
<dbReference type="Gene3D" id="3.40.640.10">
    <property type="entry name" value="Type I PLP-dependent aspartate aminotransferase-like (Major domain)"/>
    <property type="match status" value="1"/>
</dbReference>
<proteinExistence type="inferred from homology"/>
<dbReference type="STRING" id="742817.HMPREF9449_01911"/>
<evidence type="ECO:0000256" key="3">
    <source>
        <dbReference type="ARBA" id="ARBA00013138"/>
    </source>
</evidence>
<dbReference type="GO" id="GO:0033362">
    <property type="term" value="P:lysine biosynthetic process via diaminopimelate, diaminopimelate-aminotransferase pathway"/>
    <property type="evidence" value="ECO:0007669"/>
    <property type="project" value="UniProtKB-UniRule"/>
</dbReference>
<feature type="binding site" evidence="9">
    <location>
        <position position="257"/>
    </location>
    <ligand>
        <name>pyridoxal 5'-phosphate</name>
        <dbReference type="ChEBI" id="CHEBI:597326"/>
    </ligand>
</feature>
<dbReference type="InterPro" id="IPR015421">
    <property type="entry name" value="PyrdxlP-dep_Trfase_major"/>
</dbReference>
<dbReference type="RefSeq" id="WP_009137058.1">
    <property type="nucleotide sequence ID" value="NZ_JH594596.1"/>
</dbReference>
<comment type="subunit">
    <text evidence="9">Homodimer.</text>
</comment>
<dbReference type="Gene3D" id="3.90.1150.10">
    <property type="entry name" value="Aspartate Aminotransferase, domain 1"/>
    <property type="match status" value="1"/>
</dbReference>
<feature type="binding site" evidence="9">
    <location>
        <position position="15"/>
    </location>
    <ligand>
        <name>substrate</name>
    </ligand>
</feature>
<protein>
    <recommendedName>
        <fullName evidence="4 9">LL-diaminopimelate aminotransferase</fullName>
        <shortName evidence="9">DAP-AT</shortName>
        <shortName evidence="9">DAP-aminotransferase</shortName>
        <shortName evidence="9">LL-DAP-aminotransferase</shortName>
        <ecNumber evidence="3 9">2.6.1.83</ecNumber>
    </recommendedName>
</protein>
<evidence type="ECO:0000256" key="2">
    <source>
        <dbReference type="ARBA" id="ARBA00004982"/>
    </source>
</evidence>
<dbReference type="PANTHER" id="PTHR43144">
    <property type="entry name" value="AMINOTRANSFERASE"/>
    <property type="match status" value="1"/>
</dbReference>
<organism evidence="11 12">
    <name type="scientific">Odoribacter laneus YIT 12061</name>
    <dbReference type="NCBI Taxonomy" id="742817"/>
    <lineage>
        <taxon>Bacteria</taxon>
        <taxon>Pseudomonadati</taxon>
        <taxon>Bacteroidota</taxon>
        <taxon>Bacteroidia</taxon>
        <taxon>Bacteroidales</taxon>
        <taxon>Odoribacteraceae</taxon>
        <taxon>Odoribacter</taxon>
    </lineage>
</organism>
<feature type="binding site" evidence="9">
    <location>
        <position position="218"/>
    </location>
    <ligand>
        <name>pyridoxal 5'-phosphate</name>
        <dbReference type="ChEBI" id="CHEBI:597326"/>
    </ligand>
</feature>
<reference evidence="11 12" key="1">
    <citation type="submission" date="2012-01" db="EMBL/GenBank/DDBJ databases">
        <title>The Genome Sequence of Odoribacter laneus YIT 12061.</title>
        <authorList>
            <consortium name="The Broad Institute Genome Sequencing Platform"/>
            <person name="Earl A."/>
            <person name="Ward D."/>
            <person name="Feldgarden M."/>
            <person name="Gevers D."/>
            <person name="Morotomi M."/>
            <person name="Young S.K."/>
            <person name="Zeng Q."/>
            <person name="Gargeya S."/>
            <person name="Fitzgerald M."/>
            <person name="Haas B."/>
            <person name="Abouelleil A."/>
            <person name="Alvarado L."/>
            <person name="Arachchi H.M."/>
            <person name="Berlin A."/>
            <person name="Chapman S.B."/>
            <person name="Gearin G."/>
            <person name="Goldberg J."/>
            <person name="Griggs A."/>
            <person name="Gujja S."/>
            <person name="Hansen M."/>
            <person name="Heiman D."/>
            <person name="Howarth C."/>
            <person name="Larimer J."/>
            <person name="Lui A."/>
            <person name="MacDonald P.J.P."/>
            <person name="McCowen C."/>
            <person name="Montmayeur A."/>
            <person name="Murphy C."/>
            <person name="Neiman D."/>
            <person name="Pearson M."/>
            <person name="Priest M."/>
            <person name="Roberts A."/>
            <person name="Saif S."/>
            <person name="Shea T."/>
            <person name="Sisk P."/>
            <person name="Stolte C."/>
            <person name="Sykes S."/>
            <person name="Wortman J."/>
            <person name="Nusbaum C."/>
            <person name="Birren B."/>
        </authorList>
    </citation>
    <scope>NUCLEOTIDE SEQUENCE [LARGE SCALE GENOMIC DNA]</scope>
    <source>
        <strain evidence="11 12">YIT 12061</strain>
    </source>
</reference>
<keyword evidence="7 9" id="KW-0663">Pyridoxal phosphate</keyword>
<dbReference type="HOGENOM" id="CLU_051433_0_0_10"/>
<dbReference type="GeneID" id="98069468"/>
<keyword evidence="6 9" id="KW-0808">Transferase</keyword>
<evidence type="ECO:0000256" key="9">
    <source>
        <dbReference type="HAMAP-Rule" id="MF_01642"/>
    </source>
</evidence>
<comment type="pathway">
    <text evidence="2 9">Amino-acid biosynthesis; L-lysine biosynthesis via DAP pathway; LL-2,6-diaminopimelate from (S)-tetrahydrodipicolinate (aminotransferase route): step 1/1.</text>
</comment>
<evidence type="ECO:0000256" key="5">
    <source>
        <dbReference type="ARBA" id="ARBA00022576"/>
    </source>
</evidence>
<feature type="binding site" evidence="9">
    <location>
        <position position="187"/>
    </location>
    <ligand>
        <name>pyridoxal 5'-phosphate</name>
        <dbReference type="ChEBI" id="CHEBI:597326"/>
    </ligand>
</feature>
<dbReference type="EMBL" id="ADMC01000024">
    <property type="protein sequence ID" value="EHP46896.1"/>
    <property type="molecule type" value="Genomic_DNA"/>
</dbReference>
<sequence>MVSLNEQFLKLPESYLFSEIAGRVKAFKAAHPEAEVIRLGIGDVTKPLVPSVIKALRQAVEEMAESKTFRGYGPEQGYDFLRQTIIQKDFMPRGISLETDEVFISDGAKSDIGNITDMLSRENRIAVTDPVYPVYVDSNVMGGRAGELLENGQWSDIVYIPCTAENHFIPELPLVCPDVIYLCLPNNPTGMTLSKSELKKWVDYALENKILILFDAAYAAYIQEEDIPHSIYEIQGAKEVAIEFRSFSKTAGFTGLRCGYTVVPKALTIKMPHREQVSVNRLWNRRQCTKFNGTAYIVQRAAEAIYTEAGQKEIRGIIRYYMENARIIREGLKEAGFEIYGGVNAPYIWLKIPEGINSWAFFDRLLTECQVVGTPGIGFGPSGEGYFRLTAFADQTETRQAIQRIQEKAAGRF</sequence>
<accession>H1DI25</accession>
<gene>
    <name evidence="9" type="primary">dapL</name>
    <name evidence="11" type="ORF">HMPREF9449_01911</name>
</gene>
<dbReference type="AlphaFoldDB" id="H1DI25"/>
<feature type="binding site" evidence="9">
    <location>
        <position position="42"/>
    </location>
    <ligand>
        <name>substrate</name>
    </ligand>
</feature>
<dbReference type="Pfam" id="PF00155">
    <property type="entry name" value="Aminotran_1_2"/>
    <property type="match status" value="1"/>
</dbReference>
<dbReference type="FunFam" id="3.40.640.10:FF:000099">
    <property type="entry name" value="LL-diaminopimelate aminotransferase, chloroplastic"/>
    <property type="match status" value="1"/>
</dbReference>
<evidence type="ECO:0000256" key="8">
    <source>
        <dbReference type="ARBA" id="ARBA00051934"/>
    </source>
</evidence>
<feature type="binding site" evidence="9">
    <location>
        <begin position="246"/>
        <end position="248"/>
    </location>
    <ligand>
        <name>pyridoxal 5'-phosphate</name>
        <dbReference type="ChEBI" id="CHEBI:597326"/>
    </ligand>
</feature>
<comment type="caution">
    <text evidence="11">The sequence shown here is derived from an EMBL/GenBank/DDBJ whole genome shotgun (WGS) entry which is preliminary data.</text>
</comment>
<keyword evidence="12" id="KW-1185">Reference proteome</keyword>
<dbReference type="GO" id="GO:0010285">
    <property type="term" value="F:L,L-diaminopimelate aminotransferase activity"/>
    <property type="evidence" value="ECO:0007669"/>
    <property type="project" value="UniProtKB-UniRule"/>
</dbReference>
<dbReference type="InterPro" id="IPR019942">
    <property type="entry name" value="DapL/ALD1"/>
</dbReference>
<dbReference type="GO" id="GO:0030170">
    <property type="term" value="F:pyridoxal phosphate binding"/>
    <property type="evidence" value="ECO:0007669"/>
    <property type="project" value="UniProtKB-UniRule"/>
</dbReference>
<feature type="binding site" evidence="9">
    <location>
        <position position="132"/>
    </location>
    <ligand>
        <name>substrate</name>
    </ligand>
</feature>
<comment type="cofactor">
    <cofactor evidence="1 9">
        <name>pyridoxal 5'-phosphate</name>
        <dbReference type="ChEBI" id="CHEBI:597326"/>
    </cofactor>
</comment>
<dbReference type="EC" id="2.6.1.83" evidence="3 9"/>
<evidence type="ECO:0000256" key="4">
    <source>
        <dbReference type="ARBA" id="ARBA00018052"/>
    </source>
</evidence>
<feature type="binding site" evidence="9">
    <location>
        <begin position="108"/>
        <end position="109"/>
    </location>
    <ligand>
        <name>pyridoxal 5'-phosphate</name>
        <dbReference type="ChEBI" id="CHEBI:597326"/>
    </ligand>
</feature>
<keyword evidence="5 9" id="KW-0032">Aminotransferase</keyword>
<dbReference type="InterPro" id="IPR004839">
    <property type="entry name" value="Aminotransferase_I/II_large"/>
</dbReference>
<dbReference type="SUPFAM" id="SSF53383">
    <property type="entry name" value="PLP-dependent transferases"/>
    <property type="match status" value="1"/>
</dbReference>
<feature type="binding site" evidence="9">
    <location>
        <position position="109"/>
    </location>
    <ligand>
        <name>substrate</name>
    </ligand>
</feature>
<feature type="binding site" evidence="9">
    <location>
        <position position="132"/>
    </location>
    <ligand>
        <name>pyridoxal 5'-phosphate</name>
        <dbReference type="ChEBI" id="CHEBI:597326"/>
    </ligand>
</feature>
<comment type="function">
    <text evidence="9">Involved in the synthesis of meso-diaminopimelate (m-DAP or DL-DAP), required for both lysine and peptidoglycan biosynthesis. Catalyzes the direct conversion of tetrahydrodipicolinate to LL-diaminopimelate.</text>
</comment>
<evidence type="ECO:0000256" key="7">
    <source>
        <dbReference type="ARBA" id="ARBA00022898"/>
    </source>
</evidence>
<evidence type="ECO:0000256" key="6">
    <source>
        <dbReference type="ARBA" id="ARBA00022679"/>
    </source>
</evidence>
<comment type="similarity">
    <text evidence="9">Belongs to the class-I pyridoxal-phosphate-dependent aminotransferase family. LL-diaminopimelate aminotransferase subfamily.</text>
</comment>